<dbReference type="InterPro" id="IPR011447">
    <property type="entry name" value="DUF1552"/>
</dbReference>
<dbReference type="OrthoDB" id="9146593at2"/>
<sequence>MKRFPNSRRAFLRSGSALVALPMLESFGFRRFASAATAVASPPKRAVFLGMGFGVTADRWYPDVNKVGEQYELPKILRPLTRHQSDITIIQNLMHQYSADGHSGSTFWLTGANRYAIPGQSFHNTVSVDQVAAEKLGEQTRFTSIQLAARGAANDGHGPGGSLAWNRSGKPITGLDTPVAAFHRLFSQDTTPLARQQQRLREQRSVLDTVNSDAKSLSRKLNHSDNAKLDEYFQSIREIEVRLSKEETWLGVEKKQPSRPLKTPGESLEGVEEIRMMYDIMLAAMQVDATRVFTYRMPVNSMISSLGATMSAHSMSHYSEGERRTVSQNRDTAHARLLAEFIDKLKASPEPDGSSLFDNVAITLGTNLSSVHTLKNCPTLIAGGGAGFRHGRHLVMDDPKTPLCNLWLTTLQGLGIPTNSFGDATGIIPELFEA</sequence>
<dbReference type="PATRIC" id="fig|1263870.3.peg.2296"/>
<organism evidence="1 2">
    <name type="scientific">Rhodopirellula sallentina SM41</name>
    <dbReference type="NCBI Taxonomy" id="1263870"/>
    <lineage>
        <taxon>Bacteria</taxon>
        <taxon>Pseudomonadati</taxon>
        <taxon>Planctomycetota</taxon>
        <taxon>Planctomycetia</taxon>
        <taxon>Pirellulales</taxon>
        <taxon>Pirellulaceae</taxon>
        <taxon>Rhodopirellula</taxon>
    </lineage>
</organism>
<keyword evidence="2" id="KW-1185">Reference proteome</keyword>
<dbReference type="Pfam" id="PF07586">
    <property type="entry name" value="HXXSHH"/>
    <property type="match status" value="1"/>
</dbReference>
<dbReference type="EMBL" id="ANOH01000151">
    <property type="protein sequence ID" value="EMI56402.1"/>
    <property type="molecule type" value="Genomic_DNA"/>
</dbReference>
<accession>M5U4L7</accession>
<protein>
    <submittedName>
        <fullName evidence="1">Secreted protein containing DUF1552</fullName>
    </submittedName>
</protein>
<reference evidence="1 2" key="1">
    <citation type="journal article" date="2013" name="Mar. Genomics">
        <title>Expression of sulfatases in Rhodopirellula baltica and the diversity of sulfatases in the genus Rhodopirellula.</title>
        <authorList>
            <person name="Wegner C.E."/>
            <person name="Richter-Heitmann T."/>
            <person name="Klindworth A."/>
            <person name="Klockow C."/>
            <person name="Richter M."/>
            <person name="Achstetter T."/>
            <person name="Glockner F.O."/>
            <person name="Harder J."/>
        </authorList>
    </citation>
    <scope>NUCLEOTIDE SEQUENCE [LARGE SCALE GENOMIC DNA]</scope>
    <source>
        <strain evidence="1 2">SM41</strain>
    </source>
</reference>
<dbReference type="Proteomes" id="UP000011885">
    <property type="component" value="Unassembled WGS sequence"/>
</dbReference>
<evidence type="ECO:0000313" key="1">
    <source>
        <dbReference type="EMBL" id="EMI56402.1"/>
    </source>
</evidence>
<proteinExistence type="predicted"/>
<dbReference type="InterPro" id="IPR006311">
    <property type="entry name" value="TAT_signal"/>
</dbReference>
<name>M5U4L7_9BACT</name>
<gene>
    <name evidence="1" type="ORF">RSSM_02154</name>
</gene>
<dbReference type="RefSeq" id="WP_008677380.1">
    <property type="nucleotide sequence ID" value="NZ_ANOH01000151.1"/>
</dbReference>
<evidence type="ECO:0000313" key="2">
    <source>
        <dbReference type="Proteomes" id="UP000011885"/>
    </source>
</evidence>
<comment type="caution">
    <text evidence="1">The sequence shown here is derived from an EMBL/GenBank/DDBJ whole genome shotgun (WGS) entry which is preliminary data.</text>
</comment>
<dbReference type="AlphaFoldDB" id="M5U4L7"/>
<dbReference type="PROSITE" id="PS51318">
    <property type="entry name" value="TAT"/>
    <property type="match status" value="1"/>
</dbReference>